<reference evidence="1 2" key="1">
    <citation type="journal article" date="2014" name="Am. J. Bot.">
        <title>Genome assembly and annotation for red clover (Trifolium pratense; Fabaceae).</title>
        <authorList>
            <person name="Istvanek J."/>
            <person name="Jaros M."/>
            <person name="Krenek A."/>
            <person name="Repkova J."/>
        </authorList>
    </citation>
    <scope>NUCLEOTIDE SEQUENCE [LARGE SCALE GENOMIC DNA]</scope>
    <source>
        <strain evidence="2">cv. Tatra</strain>
        <tissue evidence="1">Young leaves</tissue>
    </source>
</reference>
<evidence type="ECO:0000313" key="1">
    <source>
        <dbReference type="EMBL" id="PNX66417.1"/>
    </source>
</evidence>
<accession>A0A2K3KJF9</accession>
<organism evidence="1 2">
    <name type="scientific">Trifolium pratense</name>
    <name type="common">Red clover</name>
    <dbReference type="NCBI Taxonomy" id="57577"/>
    <lineage>
        <taxon>Eukaryota</taxon>
        <taxon>Viridiplantae</taxon>
        <taxon>Streptophyta</taxon>
        <taxon>Embryophyta</taxon>
        <taxon>Tracheophyta</taxon>
        <taxon>Spermatophyta</taxon>
        <taxon>Magnoliopsida</taxon>
        <taxon>eudicotyledons</taxon>
        <taxon>Gunneridae</taxon>
        <taxon>Pentapetalae</taxon>
        <taxon>rosids</taxon>
        <taxon>fabids</taxon>
        <taxon>Fabales</taxon>
        <taxon>Fabaceae</taxon>
        <taxon>Papilionoideae</taxon>
        <taxon>50 kb inversion clade</taxon>
        <taxon>NPAAA clade</taxon>
        <taxon>Hologalegina</taxon>
        <taxon>IRL clade</taxon>
        <taxon>Trifolieae</taxon>
        <taxon>Trifolium</taxon>
    </lineage>
</organism>
<gene>
    <name evidence="1" type="ORF">L195_g055081</name>
</gene>
<evidence type="ECO:0000313" key="2">
    <source>
        <dbReference type="Proteomes" id="UP000236291"/>
    </source>
</evidence>
<protein>
    <submittedName>
        <fullName evidence="1">Uncharacterized protein</fullName>
    </submittedName>
</protein>
<comment type="caution">
    <text evidence="1">The sequence shown here is derived from an EMBL/GenBank/DDBJ whole genome shotgun (WGS) entry which is preliminary data.</text>
</comment>
<proteinExistence type="predicted"/>
<dbReference type="AlphaFoldDB" id="A0A2K3KJF9"/>
<dbReference type="EMBL" id="ASHM01098874">
    <property type="protein sequence ID" value="PNX66417.1"/>
    <property type="molecule type" value="Genomic_DNA"/>
</dbReference>
<name>A0A2K3KJF9_TRIPR</name>
<feature type="non-terminal residue" evidence="1">
    <location>
        <position position="91"/>
    </location>
</feature>
<dbReference type="Proteomes" id="UP000236291">
    <property type="component" value="Unassembled WGS sequence"/>
</dbReference>
<sequence length="91" mass="10114">MIFRGSCSLMLGSGGFETSWFSRYRFDSPIVFKSIDLQESLSLVKIYCAGDDGFSSVVSVFALLSCLLDSDRPTLLLRDRKLVSSDNFLGQ</sequence>
<reference evidence="1 2" key="2">
    <citation type="journal article" date="2017" name="Front. Plant Sci.">
        <title>Gene Classification and Mining of Molecular Markers Useful in Red Clover (Trifolium pratense) Breeding.</title>
        <authorList>
            <person name="Istvanek J."/>
            <person name="Dluhosova J."/>
            <person name="Dluhos P."/>
            <person name="Patkova L."/>
            <person name="Nedelnik J."/>
            <person name="Repkova J."/>
        </authorList>
    </citation>
    <scope>NUCLEOTIDE SEQUENCE [LARGE SCALE GENOMIC DNA]</scope>
    <source>
        <strain evidence="2">cv. Tatra</strain>
        <tissue evidence="1">Young leaves</tissue>
    </source>
</reference>